<reference evidence="6" key="1">
    <citation type="journal article" date="2019" name="Int. J. Syst. Evol. Microbiol.">
        <title>The Global Catalogue of Microorganisms (GCM) 10K type strain sequencing project: providing services to taxonomists for standard genome sequencing and annotation.</title>
        <authorList>
            <consortium name="The Broad Institute Genomics Platform"/>
            <consortium name="The Broad Institute Genome Sequencing Center for Infectious Disease"/>
            <person name="Wu L."/>
            <person name="Ma J."/>
        </authorList>
    </citation>
    <scope>NUCLEOTIDE SEQUENCE [LARGE SCALE GENOMIC DNA]</scope>
    <source>
        <strain evidence="6">CCUG 50353</strain>
    </source>
</reference>
<dbReference type="InterPro" id="IPR016120">
    <property type="entry name" value="Sig_transdc_His_kin_SpoOB"/>
</dbReference>
<organism evidence="5 6">
    <name type="scientific">Chryseomicrobium palamuruense</name>
    <dbReference type="NCBI Taxonomy" id="682973"/>
    <lineage>
        <taxon>Bacteria</taxon>
        <taxon>Bacillati</taxon>
        <taxon>Bacillota</taxon>
        <taxon>Bacilli</taxon>
        <taxon>Bacillales</taxon>
        <taxon>Caryophanaceae</taxon>
        <taxon>Chryseomicrobium</taxon>
    </lineage>
</organism>
<evidence type="ECO:0000256" key="2">
    <source>
        <dbReference type="ARBA" id="ARBA00022679"/>
    </source>
</evidence>
<feature type="domain" description="SpoOB alpha-helical" evidence="4">
    <location>
        <begin position="6"/>
        <end position="45"/>
    </location>
</feature>
<proteinExistence type="predicted"/>
<evidence type="ECO:0000259" key="4">
    <source>
        <dbReference type="Pfam" id="PF14689"/>
    </source>
</evidence>
<dbReference type="Pfam" id="PF14689">
    <property type="entry name" value="SPOB_a"/>
    <property type="match status" value="1"/>
</dbReference>
<dbReference type="SUPFAM" id="SSF55890">
    <property type="entry name" value="Sporulation response regulatory protein Spo0B"/>
    <property type="match status" value="1"/>
</dbReference>
<dbReference type="Gene3D" id="3.30.565.30">
    <property type="entry name" value="Sporulation initiation phosphotransferase B (SpoOB), C-terminal domain"/>
    <property type="match status" value="1"/>
</dbReference>
<evidence type="ECO:0000256" key="3">
    <source>
        <dbReference type="ARBA" id="ARBA00022777"/>
    </source>
</evidence>
<dbReference type="Proteomes" id="UP001595733">
    <property type="component" value="Unassembled WGS sequence"/>
</dbReference>
<dbReference type="RefSeq" id="WP_378142585.1">
    <property type="nucleotide sequence ID" value="NZ_JBHSEF010000026.1"/>
</dbReference>
<dbReference type="InterPro" id="IPR039506">
    <property type="entry name" value="SPOB_a"/>
</dbReference>
<sequence length="174" mass="20928">MKPHIEVNELLRAVHHDMLNRLQVMQMNLDLGRTDQVRRLIEDYSLRCQHFFQLNNAGFHQMNNWLETVHIHHPEIKVTYEVEGAHKATPDQDSELVQMFDDFLHQMKERFTDYHDQLIHVTFEMKQPLHVHVHFVGNWTVLQDISYDQDTLFEIQIVEYTKTSLKLEIVERAR</sequence>
<gene>
    <name evidence="5" type="ORF">ACFO0S_13275</name>
</gene>
<accession>A0ABV8UXJ5</accession>
<dbReference type="Gene3D" id="1.10.287.130">
    <property type="match status" value="1"/>
</dbReference>
<keyword evidence="3" id="KW-0418">Kinase</keyword>
<keyword evidence="1" id="KW-0597">Phosphoprotein</keyword>
<protein>
    <submittedName>
        <fullName evidence="5">Spo0B domain-containing protein</fullName>
    </submittedName>
</protein>
<comment type="caution">
    <text evidence="5">The sequence shown here is derived from an EMBL/GenBank/DDBJ whole genome shotgun (WGS) entry which is preliminary data.</text>
</comment>
<evidence type="ECO:0000256" key="1">
    <source>
        <dbReference type="ARBA" id="ARBA00022553"/>
    </source>
</evidence>
<evidence type="ECO:0000313" key="6">
    <source>
        <dbReference type="Proteomes" id="UP001595733"/>
    </source>
</evidence>
<dbReference type="EMBL" id="JBHSEF010000026">
    <property type="protein sequence ID" value="MFC4356027.1"/>
    <property type="molecule type" value="Genomic_DNA"/>
</dbReference>
<evidence type="ECO:0000313" key="5">
    <source>
        <dbReference type="EMBL" id="MFC4356027.1"/>
    </source>
</evidence>
<name>A0ABV8UXJ5_9BACL</name>
<keyword evidence="6" id="KW-1185">Reference proteome</keyword>
<keyword evidence="2" id="KW-0808">Transferase</keyword>
<dbReference type="InterPro" id="IPR037100">
    <property type="entry name" value="Spo0B_C_sf"/>
</dbReference>